<keyword evidence="1" id="KW-0479">Metal-binding</keyword>
<comment type="caution">
    <text evidence="5">The sequence shown here is derived from an EMBL/GenBank/DDBJ whole genome shotgun (WGS) entry which is preliminary data.</text>
</comment>
<protein>
    <submittedName>
        <fullName evidence="5">4Fe-4S dicluster domain-containing protein</fullName>
    </submittedName>
</protein>
<dbReference type="PROSITE" id="PS51379">
    <property type="entry name" value="4FE4S_FER_2"/>
    <property type="match status" value="1"/>
</dbReference>
<dbReference type="PROSITE" id="PS00198">
    <property type="entry name" value="4FE4S_FER_1"/>
    <property type="match status" value="1"/>
</dbReference>
<dbReference type="Pfam" id="PF00037">
    <property type="entry name" value="Fer4"/>
    <property type="match status" value="1"/>
</dbReference>
<keyword evidence="3" id="KW-0411">Iron-sulfur</keyword>
<evidence type="ECO:0000259" key="4">
    <source>
        <dbReference type="PROSITE" id="PS51379"/>
    </source>
</evidence>
<dbReference type="InterPro" id="IPR017900">
    <property type="entry name" value="4Fe4S_Fe_S_CS"/>
</dbReference>
<evidence type="ECO:0000256" key="1">
    <source>
        <dbReference type="ARBA" id="ARBA00022723"/>
    </source>
</evidence>
<accession>A0A1H6K9H7</accession>
<reference evidence="5 6" key="1">
    <citation type="submission" date="2016-10" db="EMBL/GenBank/DDBJ databases">
        <authorList>
            <person name="Varghese N."/>
            <person name="Submissions S."/>
        </authorList>
    </citation>
    <scope>NUCLEOTIDE SEQUENCE [LARGE SCALE GENOMIC DNA]</scope>
    <source>
        <strain evidence="5 6">WCP15</strain>
    </source>
</reference>
<evidence type="ECO:0000256" key="3">
    <source>
        <dbReference type="ARBA" id="ARBA00023014"/>
    </source>
</evidence>
<evidence type="ECO:0000256" key="2">
    <source>
        <dbReference type="ARBA" id="ARBA00023004"/>
    </source>
</evidence>
<sequence length="57" mass="6424">MEDNRPSWDYTPCAGCYACVHACPKAAIRFTKYQEPNPEVHYLNPHVTLADLMRAAG</sequence>
<evidence type="ECO:0000313" key="6">
    <source>
        <dbReference type="Proteomes" id="UP000199135"/>
    </source>
</evidence>
<dbReference type="InterPro" id="IPR017896">
    <property type="entry name" value="4Fe4S_Fe-S-bd"/>
</dbReference>
<gene>
    <name evidence="5" type="ORF">SAMN05216447_11429</name>
</gene>
<organism evidence="5 6">
    <name type="scientific">Parafannyhessea umbonata</name>
    <dbReference type="NCBI Taxonomy" id="604330"/>
    <lineage>
        <taxon>Bacteria</taxon>
        <taxon>Bacillati</taxon>
        <taxon>Actinomycetota</taxon>
        <taxon>Coriobacteriia</taxon>
        <taxon>Coriobacteriales</taxon>
        <taxon>Atopobiaceae</taxon>
        <taxon>Parafannyhessea</taxon>
    </lineage>
</organism>
<dbReference type="RefSeq" id="WP_143327767.1">
    <property type="nucleotide sequence ID" value="NZ_FNWT01000014.1"/>
</dbReference>
<proteinExistence type="predicted"/>
<keyword evidence="6" id="KW-1185">Reference proteome</keyword>
<evidence type="ECO:0000313" key="5">
    <source>
        <dbReference type="EMBL" id="SEH70003.1"/>
    </source>
</evidence>
<feature type="domain" description="4Fe-4S ferredoxin-type" evidence="4">
    <location>
        <begin position="4"/>
        <end position="33"/>
    </location>
</feature>
<dbReference type="Gene3D" id="3.30.70.20">
    <property type="match status" value="1"/>
</dbReference>
<dbReference type="SUPFAM" id="SSF54862">
    <property type="entry name" value="4Fe-4S ferredoxins"/>
    <property type="match status" value="1"/>
</dbReference>
<keyword evidence="2" id="KW-0408">Iron</keyword>
<dbReference type="EMBL" id="FNWT01000014">
    <property type="protein sequence ID" value="SEH70003.1"/>
    <property type="molecule type" value="Genomic_DNA"/>
</dbReference>
<dbReference type="Proteomes" id="UP000199135">
    <property type="component" value="Unassembled WGS sequence"/>
</dbReference>
<name>A0A1H6K9H7_9ACTN</name>